<name>A0A914E201_9BILA</name>
<keyword evidence="2" id="KW-1185">Reference proteome</keyword>
<organism evidence="2 3">
    <name type="scientific">Acrobeloides nanus</name>
    <dbReference type="NCBI Taxonomy" id="290746"/>
    <lineage>
        <taxon>Eukaryota</taxon>
        <taxon>Metazoa</taxon>
        <taxon>Ecdysozoa</taxon>
        <taxon>Nematoda</taxon>
        <taxon>Chromadorea</taxon>
        <taxon>Rhabditida</taxon>
        <taxon>Tylenchina</taxon>
        <taxon>Cephalobomorpha</taxon>
        <taxon>Cephaloboidea</taxon>
        <taxon>Cephalobidae</taxon>
        <taxon>Acrobeloides</taxon>
    </lineage>
</organism>
<feature type="transmembrane region" description="Helical" evidence="1">
    <location>
        <begin position="226"/>
        <end position="245"/>
    </location>
</feature>
<keyword evidence="1" id="KW-0812">Transmembrane</keyword>
<dbReference type="WBParaSite" id="ACRNAN_scaffold5048.g32401.t1">
    <property type="protein sequence ID" value="ACRNAN_scaffold5048.g32401.t1"/>
    <property type="gene ID" value="ACRNAN_scaffold5048.g32401"/>
</dbReference>
<feature type="transmembrane region" description="Helical" evidence="1">
    <location>
        <begin position="201"/>
        <end position="220"/>
    </location>
</feature>
<sequence>MLSFDIMKFITGSSEKHKFKKLEEIEIEEVVDKATELYMHGQSALWDLGLVNWWDPTSVLRIAFEWFHLQLQFPMWASIMIVCSISEMLIFSYGVVLNKKGLSARNRFLAYSHKILNQGSYYFYIFAFARMNYADYPGLQSGGWLWFKDLTQYDPYFLLPAISAVIIFSTYYNSKPQFESFESERFKYRQMDRYRGMDTQVWEWTYFRLCIAISSIYFGIGLGVSAGSDLCILSAIIATFAINYAKGDYNHLLFKKTIAKESSLEYKRNQEKLMQELIQKQRDVPGQVSKPMKKSQ</sequence>
<dbReference type="Proteomes" id="UP000887540">
    <property type="component" value="Unplaced"/>
</dbReference>
<feature type="transmembrane region" description="Helical" evidence="1">
    <location>
        <begin position="75"/>
        <end position="98"/>
    </location>
</feature>
<protein>
    <submittedName>
        <fullName evidence="3">Uncharacterized protein</fullName>
    </submittedName>
</protein>
<keyword evidence="1" id="KW-1133">Transmembrane helix</keyword>
<keyword evidence="1" id="KW-0472">Membrane</keyword>
<reference evidence="3" key="1">
    <citation type="submission" date="2022-11" db="UniProtKB">
        <authorList>
            <consortium name="WormBaseParasite"/>
        </authorList>
    </citation>
    <scope>IDENTIFICATION</scope>
</reference>
<evidence type="ECO:0000313" key="2">
    <source>
        <dbReference type="Proteomes" id="UP000887540"/>
    </source>
</evidence>
<accession>A0A914E201</accession>
<evidence type="ECO:0000256" key="1">
    <source>
        <dbReference type="SAM" id="Phobius"/>
    </source>
</evidence>
<evidence type="ECO:0000313" key="3">
    <source>
        <dbReference type="WBParaSite" id="ACRNAN_scaffold5048.g32401.t1"/>
    </source>
</evidence>
<feature type="transmembrane region" description="Helical" evidence="1">
    <location>
        <begin position="156"/>
        <end position="173"/>
    </location>
</feature>
<dbReference type="AlphaFoldDB" id="A0A914E201"/>
<proteinExistence type="predicted"/>
<feature type="transmembrane region" description="Helical" evidence="1">
    <location>
        <begin position="119"/>
        <end position="136"/>
    </location>
</feature>